<evidence type="ECO:0000256" key="18">
    <source>
        <dbReference type="ARBA" id="ARBA00023002"/>
    </source>
</evidence>
<evidence type="ECO:0000256" key="17">
    <source>
        <dbReference type="ARBA" id="ARBA00022989"/>
    </source>
</evidence>
<accession>A0A8K0MSS2</accession>
<dbReference type="GO" id="GO:0031418">
    <property type="term" value="F:L-ascorbic acid binding"/>
    <property type="evidence" value="ECO:0007669"/>
    <property type="project" value="InterPro"/>
</dbReference>
<evidence type="ECO:0000256" key="11">
    <source>
        <dbReference type="ARBA" id="ARBA00022741"/>
    </source>
</evidence>
<evidence type="ECO:0000256" key="23">
    <source>
        <dbReference type="ARBA" id="ARBA00048679"/>
    </source>
</evidence>
<keyword evidence="5" id="KW-0963">Cytoplasm</keyword>
<keyword evidence="8" id="KW-0808">Transferase</keyword>
<keyword evidence="14 26" id="KW-0067">ATP-binding</keyword>
<evidence type="ECO:0000256" key="16">
    <source>
        <dbReference type="ARBA" id="ARBA00022968"/>
    </source>
</evidence>
<dbReference type="GO" id="GO:0005524">
    <property type="term" value="F:ATP binding"/>
    <property type="evidence" value="ECO:0007669"/>
    <property type="project" value="UniProtKB-UniRule"/>
</dbReference>
<dbReference type="GO" id="GO:0005506">
    <property type="term" value="F:iron ion binding"/>
    <property type="evidence" value="ECO:0007669"/>
    <property type="project" value="InterPro"/>
</dbReference>
<dbReference type="FunFam" id="2.60.120.620:FF:000002">
    <property type="entry name" value="Prolyl 4-hydroxylase 4"/>
    <property type="match status" value="1"/>
</dbReference>
<keyword evidence="32" id="KW-1185">Reference proteome</keyword>
<gene>
    <name evidence="31" type="ORF">FNV43_RR01939</name>
</gene>
<comment type="subcellular location">
    <subcellularLocation>
        <location evidence="2">Cytoplasm</location>
    </subcellularLocation>
    <subcellularLocation>
        <location evidence="3">Endoplasmic reticulum membrane</location>
        <topology evidence="3">Single-pass type II membrane protein</topology>
    </subcellularLocation>
</comment>
<comment type="cofactor">
    <cofactor evidence="1">
        <name>L-ascorbate</name>
        <dbReference type="ChEBI" id="CHEBI:38290"/>
    </cofactor>
</comment>
<dbReference type="Pfam" id="PF13640">
    <property type="entry name" value="2OG-FeII_Oxy_3"/>
    <property type="match status" value="1"/>
</dbReference>
<dbReference type="InterPro" id="IPR005123">
    <property type="entry name" value="Oxoglu/Fe-dep_dioxygenase_dom"/>
</dbReference>
<comment type="catalytic activity">
    <reaction evidence="22">
        <text>L-threonyl-[protein] + ATP = O-phospho-L-threonyl-[protein] + ADP + H(+)</text>
        <dbReference type="Rhea" id="RHEA:46608"/>
        <dbReference type="Rhea" id="RHEA-COMP:11060"/>
        <dbReference type="Rhea" id="RHEA-COMP:11605"/>
        <dbReference type="ChEBI" id="CHEBI:15378"/>
        <dbReference type="ChEBI" id="CHEBI:30013"/>
        <dbReference type="ChEBI" id="CHEBI:30616"/>
        <dbReference type="ChEBI" id="CHEBI:61977"/>
        <dbReference type="ChEBI" id="CHEBI:456216"/>
        <dbReference type="EC" id="2.7.11.1"/>
    </reaction>
</comment>
<dbReference type="InterPro" id="IPR000719">
    <property type="entry name" value="Prot_kinase_dom"/>
</dbReference>
<dbReference type="PANTHER" id="PTHR47987:SF13">
    <property type="entry name" value="RECEPTOR-LIKE CYTOSOLIC SERINE_THREONINE-PROTEIN KINASE RBK2"/>
    <property type="match status" value="1"/>
</dbReference>
<dbReference type="Gene3D" id="2.60.120.620">
    <property type="entry name" value="q2cbj1_9rhob like domain"/>
    <property type="match status" value="1"/>
</dbReference>
<feature type="binding site" evidence="26">
    <location>
        <position position="189"/>
    </location>
    <ligand>
        <name>ATP</name>
        <dbReference type="ChEBI" id="CHEBI:30616"/>
    </ligand>
</feature>
<dbReference type="Pfam" id="PF07714">
    <property type="entry name" value="PK_Tyr_Ser-Thr"/>
    <property type="match status" value="1"/>
</dbReference>
<reference evidence="31" key="1">
    <citation type="submission" date="2020-03" db="EMBL/GenBank/DDBJ databases">
        <title>A high-quality chromosome-level genome assembly of a woody plant with both climbing and erect habits, Rhamnella rubrinervis.</title>
        <authorList>
            <person name="Lu Z."/>
            <person name="Yang Y."/>
            <person name="Zhu X."/>
            <person name="Sun Y."/>
        </authorList>
    </citation>
    <scope>NUCLEOTIDE SEQUENCE</scope>
    <source>
        <strain evidence="31">BYM</strain>
        <tissue evidence="31">Leaf</tissue>
    </source>
</reference>
<evidence type="ECO:0000256" key="6">
    <source>
        <dbReference type="ARBA" id="ARBA00022527"/>
    </source>
</evidence>
<evidence type="ECO:0000256" key="5">
    <source>
        <dbReference type="ARBA" id="ARBA00022490"/>
    </source>
</evidence>
<evidence type="ECO:0000256" key="19">
    <source>
        <dbReference type="ARBA" id="ARBA00023004"/>
    </source>
</evidence>
<dbReference type="EMBL" id="VOIH02000001">
    <property type="protein sequence ID" value="KAF3457282.1"/>
    <property type="molecule type" value="Genomic_DNA"/>
</dbReference>
<dbReference type="OrthoDB" id="4062651at2759"/>
<proteinExistence type="inferred from homology"/>
<comment type="caution">
    <text evidence="31">The sequence shown here is derived from an EMBL/GenBank/DDBJ whole genome shotgun (WGS) entry which is preliminary data.</text>
</comment>
<dbReference type="PROSITE" id="PS00107">
    <property type="entry name" value="PROTEIN_KINASE_ATP"/>
    <property type="match status" value="1"/>
</dbReference>
<keyword evidence="11 26" id="KW-0547">Nucleotide-binding</keyword>
<dbReference type="InterPro" id="IPR008271">
    <property type="entry name" value="Ser/Thr_kinase_AS"/>
</dbReference>
<dbReference type="GO" id="GO:0004656">
    <property type="term" value="F:procollagen-proline 4-dioxygenase activity"/>
    <property type="evidence" value="ECO:0007669"/>
    <property type="project" value="UniProtKB-EC"/>
</dbReference>
<feature type="domain" description="ShKT" evidence="30">
    <location>
        <begin position="736"/>
        <end position="776"/>
    </location>
</feature>
<evidence type="ECO:0000256" key="7">
    <source>
        <dbReference type="ARBA" id="ARBA00022553"/>
    </source>
</evidence>
<evidence type="ECO:0000256" key="21">
    <source>
        <dbReference type="ARBA" id="ARBA00023180"/>
    </source>
</evidence>
<evidence type="ECO:0000256" key="13">
    <source>
        <dbReference type="ARBA" id="ARBA00022824"/>
    </source>
</evidence>
<keyword evidence="16" id="KW-0735">Signal-anchor</keyword>
<dbReference type="PROSITE" id="PS51471">
    <property type="entry name" value="FE2OG_OXY"/>
    <property type="match status" value="1"/>
</dbReference>
<evidence type="ECO:0000259" key="29">
    <source>
        <dbReference type="PROSITE" id="PS51471"/>
    </source>
</evidence>
<evidence type="ECO:0000256" key="8">
    <source>
        <dbReference type="ARBA" id="ARBA00022679"/>
    </source>
</evidence>
<dbReference type="InterPro" id="IPR044862">
    <property type="entry name" value="Pro_4_hyd_alph_FE2OG_OXY"/>
</dbReference>
<dbReference type="FunFam" id="3.30.200.20:FF:000445">
    <property type="entry name" value="Receptor-like cytosolic serine/threonine-protein kinase RBK2"/>
    <property type="match status" value="1"/>
</dbReference>
<dbReference type="InterPro" id="IPR046958">
    <property type="entry name" value="RBK1/2/STUNTED"/>
</dbReference>
<sequence length="776" mass="87225">MGSNGSTSRSIRKEEEDTPVGSRRRRAGFSDSFSSHDLGSLDLEEGICDPCPRGPEDCPRSLDSEVVSPRASTSDSDAKAVHWRGFFKLLKKGPQMPFQPFPARKGVPKLTRRKTKRIREELVPTLNSPMMKSSLDSELSCFKASWKNFSLSELQVATDNFSPDKLIGEGGYAEVYKGQLENGQFAAVKRLTRGTQEEMTADFLSELGIIVHVDHPNIAKVIGYGVEGGMHLVLELSPHGSLSSILYGPREKLDWRIRYNICLGTAEGLLYLHEGCQRRIIHKDIKASNILLSQDFEPQISDFGLSKWLPDQWTHHIVSKFEGTFGYLPPEYFMHGIVDEKTDVYSYGVLLLEVITGRPALDGSQQSLVMSVKPLLTKNSFKELVDPCLGDSYDVDQMNRVILTASMCIHQSSMQRPRMSEVVQILRGDRGSFALLELRQKSKLQRTYSEELFHAEEYNSTKYLSDLDRQLEFARHMTRLCPLLFLFLLSISFCFHQSSSSYAGAFSSIIDPSKVKQISWKPRAFVYEEFLTDLECDHLISLAKSELKRSAVADNESGKSKLSEVRTSSGMFIPKAKDAIVAGIENKISTWTFLPKENGEDIQVLRYEHGQKYEPHYDYFADKVNIVKGGHRIATVLMYLSDVTKGGETVFPKAEEPMRRKASTTNDDLSECAKKGIAVKPRRGDALLFFSLHPTSVPDENSLHAGCPVIEGEKWSATKWIHVDSFDKDLGTAENCTDTNNNCQRWADLGECTKNPEYMVGSPELPGYCRRSCKVC</sequence>
<comment type="catalytic activity">
    <reaction evidence="23">
        <text>L-seryl-[protein] + ATP = O-phospho-L-seryl-[protein] + ADP + H(+)</text>
        <dbReference type="Rhea" id="RHEA:17989"/>
        <dbReference type="Rhea" id="RHEA-COMP:9863"/>
        <dbReference type="Rhea" id="RHEA-COMP:11604"/>
        <dbReference type="ChEBI" id="CHEBI:15378"/>
        <dbReference type="ChEBI" id="CHEBI:29999"/>
        <dbReference type="ChEBI" id="CHEBI:30616"/>
        <dbReference type="ChEBI" id="CHEBI:83421"/>
        <dbReference type="ChEBI" id="CHEBI:456216"/>
        <dbReference type="EC" id="2.7.11.1"/>
    </reaction>
</comment>
<evidence type="ECO:0000313" key="32">
    <source>
        <dbReference type="Proteomes" id="UP000796880"/>
    </source>
</evidence>
<evidence type="ECO:0000256" key="22">
    <source>
        <dbReference type="ARBA" id="ARBA00047899"/>
    </source>
</evidence>
<keyword evidence="13" id="KW-0256">Endoplasmic reticulum</keyword>
<comment type="subunit">
    <text evidence="25">Interacts with ARAC5 and ARAC10.</text>
</comment>
<evidence type="ECO:0000256" key="27">
    <source>
        <dbReference type="SAM" id="MobiDB-lite"/>
    </source>
</evidence>
<dbReference type="InterPro" id="IPR017441">
    <property type="entry name" value="Protein_kinase_ATP_BS"/>
</dbReference>
<name>A0A8K0MSS2_9ROSA</name>
<dbReference type="PROSITE" id="PS00108">
    <property type="entry name" value="PROTEIN_KINASE_ST"/>
    <property type="match status" value="1"/>
</dbReference>
<evidence type="ECO:0000256" key="10">
    <source>
        <dbReference type="ARBA" id="ARBA00022723"/>
    </source>
</evidence>
<protein>
    <recommendedName>
        <fullName evidence="33">Procollagen-proline 4-dioxygenase</fullName>
    </recommendedName>
</protein>
<evidence type="ECO:0008006" key="33">
    <source>
        <dbReference type="Google" id="ProtNLM"/>
    </source>
</evidence>
<dbReference type="FunFam" id="1.10.510.10:FF:000335">
    <property type="entry name" value="receptor-like cytosolic serine/threonine-protein kinase RBK2"/>
    <property type="match status" value="1"/>
</dbReference>
<keyword evidence="7" id="KW-0597">Phosphoprotein</keyword>
<evidence type="ECO:0000256" key="15">
    <source>
        <dbReference type="ARBA" id="ARBA00022964"/>
    </source>
</evidence>
<evidence type="ECO:0000259" key="30">
    <source>
        <dbReference type="PROSITE" id="PS51670"/>
    </source>
</evidence>
<dbReference type="GO" id="GO:0051020">
    <property type="term" value="F:GTPase binding"/>
    <property type="evidence" value="ECO:0007669"/>
    <property type="project" value="UniProtKB-ARBA"/>
</dbReference>
<dbReference type="PROSITE" id="PS51670">
    <property type="entry name" value="SHKT"/>
    <property type="match status" value="1"/>
</dbReference>
<dbReference type="InterPro" id="IPR001245">
    <property type="entry name" value="Ser-Thr/Tyr_kinase_cat_dom"/>
</dbReference>
<evidence type="ECO:0000313" key="31">
    <source>
        <dbReference type="EMBL" id="KAF3457282.1"/>
    </source>
</evidence>
<evidence type="ECO:0000256" key="25">
    <source>
        <dbReference type="ARBA" id="ARBA00063228"/>
    </source>
</evidence>
<dbReference type="InterPro" id="IPR003582">
    <property type="entry name" value="ShKT_dom"/>
</dbReference>
<keyword evidence="18" id="KW-0560">Oxidoreductase</keyword>
<keyword evidence="10" id="KW-0479">Metal-binding</keyword>
<feature type="region of interest" description="Disordered" evidence="27">
    <location>
        <begin position="1"/>
        <end position="74"/>
    </location>
</feature>
<evidence type="ECO:0000256" key="20">
    <source>
        <dbReference type="ARBA" id="ARBA00023136"/>
    </source>
</evidence>
<keyword evidence="9" id="KW-0812">Transmembrane</keyword>
<evidence type="ECO:0000259" key="28">
    <source>
        <dbReference type="PROSITE" id="PS50011"/>
    </source>
</evidence>
<feature type="domain" description="Fe2OG dioxygenase" evidence="29">
    <location>
        <begin position="598"/>
        <end position="723"/>
    </location>
</feature>
<dbReference type="InterPro" id="IPR011009">
    <property type="entry name" value="Kinase-like_dom_sf"/>
</dbReference>
<dbReference type="Gene3D" id="1.10.510.10">
    <property type="entry name" value="Transferase(Phosphotransferase) domain 1"/>
    <property type="match status" value="1"/>
</dbReference>
<keyword evidence="21" id="KW-0325">Glycoprotein</keyword>
<dbReference type="AlphaFoldDB" id="A0A8K0MSS2"/>
<dbReference type="GO" id="GO:0004674">
    <property type="term" value="F:protein serine/threonine kinase activity"/>
    <property type="evidence" value="ECO:0007669"/>
    <property type="project" value="UniProtKB-KW"/>
</dbReference>
<keyword evidence="20" id="KW-0472">Membrane</keyword>
<feature type="compositionally biased region" description="Basic and acidic residues" evidence="27">
    <location>
        <begin position="54"/>
        <end position="63"/>
    </location>
</feature>
<evidence type="ECO:0000256" key="1">
    <source>
        <dbReference type="ARBA" id="ARBA00001961"/>
    </source>
</evidence>
<evidence type="ECO:0000256" key="12">
    <source>
        <dbReference type="ARBA" id="ARBA00022777"/>
    </source>
</evidence>
<dbReference type="Proteomes" id="UP000796880">
    <property type="component" value="Unassembled WGS sequence"/>
</dbReference>
<keyword evidence="17" id="KW-1133">Transmembrane helix</keyword>
<comment type="similarity">
    <text evidence="4">Belongs to the P4HA family.</text>
</comment>
<feature type="domain" description="Protein kinase" evidence="28">
    <location>
        <begin position="161"/>
        <end position="433"/>
    </location>
</feature>
<keyword evidence="12" id="KW-0418">Kinase</keyword>
<keyword evidence="15" id="KW-0223">Dioxygenase</keyword>
<keyword evidence="19" id="KW-0408">Iron</keyword>
<dbReference type="Gene3D" id="3.30.200.20">
    <property type="entry name" value="Phosphorylase Kinase, domain 1"/>
    <property type="match status" value="1"/>
</dbReference>
<evidence type="ECO:0000256" key="2">
    <source>
        <dbReference type="ARBA" id="ARBA00004496"/>
    </source>
</evidence>
<dbReference type="PANTHER" id="PTHR47987">
    <property type="entry name" value="OS08G0249100 PROTEIN"/>
    <property type="match status" value="1"/>
</dbReference>
<evidence type="ECO:0000256" key="14">
    <source>
        <dbReference type="ARBA" id="ARBA00022840"/>
    </source>
</evidence>
<evidence type="ECO:0000256" key="4">
    <source>
        <dbReference type="ARBA" id="ARBA00006511"/>
    </source>
</evidence>
<dbReference type="InterPro" id="IPR006620">
    <property type="entry name" value="Pro_4_hyd_alph"/>
</dbReference>
<dbReference type="PROSITE" id="PS50011">
    <property type="entry name" value="PROTEIN_KINASE_DOM"/>
    <property type="match status" value="1"/>
</dbReference>
<comment type="catalytic activity">
    <reaction evidence="24">
        <text>L-prolyl-[collagen] + 2-oxoglutarate + O2 = trans-4-hydroxy-L-prolyl-[collagen] + succinate + CO2</text>
        <dbReference type="Rhea" id="RHEA:18945"/>
        <dbReference type="Rhea" id="RHEA-COMP:11676"/>
        <dbReference type="Rhea" id="RHEA-COMP:11680"/>
        <dbReference type="ChEBI" id="CHEBI:15379"/>
        <dbReference type="ChEBI" id="CHEBI:16526"/>
        <dbReference type="ChEBI" id="CHEBI:16810"/>
        <dbReference type="ChEBI" id="CHEBI:30031"/>
        <dbReference type="ChEBI" id="CHEBI:50342"/>
        <dbReference type="ChEBI" id="CHEBI:61965"/>
        <dbReference type="EC" id="1.14.11.2"/>
    </reaction>
</comment>
<keyword evidence="6" id="KW-0723">Serine/threonine-protein kinase</keyword>
<dbReference type="SMART" id="SM00254">
    <property type="entry name" value="ShKT"/>
    <property type="match status" value="1"/>
</dbReference>
<organism evidence="31 32">
    <name type="scientific">Rhamnella rubrinervis</name>
    <dbReference type="NCBI Taxonomy" id="2594499"/>
    <lineage>
        <taxon>Eukaryota</taxon>
        <taxon>Viridiplantae</taxon>
        <taxon>Streptophyta</taxon>
        <taxon>Embryophyta</taxon>
        <taxon>Tracheophyta</taxon>
        <taxon>Spermatophyta</taxon>
        <taxon>Magnoliopsida</taxon>
        <taxon>eudicotyledons</taxon>
        <taxon>Gunneridae</taxon>
        <taxon>Pentapetalae</taxon>
        <taxon>rosids</taxon>
        <taxon>fabids</taxon>
        <taxon>Rosales</taxon>
        <taxon>Rhamnaceae</taxon>
        <taxon>rhamnoid group</taxon>
        <taxon>Rhamneae</taxon>
        <taxon>Rhamnella</taxon>
    </lineage>
</organism>
<dbReference type="SMART" id="SM00702">
    <property type="entry name" value="P4Hc"/>
    <property type="match status" value="1"/>
</dbReference>
<dbReference type="SMART" id="SM00220">
    <property type="entry name" value="S_TKc"/>
    <property type="match status" value="1"/>
</dbReference>
<evidence type="ECO:0000256" key="24">
    <source>
        <dbReference type="ARBA" id="ARBA00049169"/>
    </source>
</evidence>
<dbReference type="GO" id="GO:0005789">
    <property type="term" value="C:endoplasmic reticulum membrane"/>
    <property type="evidence" value="ECO:0007669"/>
    <property type="project" value="UniProtKB-SubCell"/>
</dbReference>
<dbReference type="SUPFAM" id="SSF56112">
    <property type="entry name" value="Protein kinase-like (PK-like)"/>
    <property type="match status" value="1"/>
</dbReference>
<evidence type="ECO:0000256" key="26">
    <source>
        <dbReference type="PROSITE-ProRule" id="PRU10141"/>
    </source>
</evidence>
<evidence type="ECO:0000256" key="9">
    <source>
        <dbReference type="ARBA" id="ARBA00022692"/>
    </source>
</evidence>
<evidence type="ECO:0000256" key="3">
    <source>
        <dbReference type="ARBA" id="ARBA00004648"/>
    </source>
</evidence>